<reference evidence="2 3" key="2">
    <citation type="submission" date="2017-06" db="EMBL/GenBank/DDBJ databases">
        <authorList>
            <person name="Varghese N."/>
            <person name="Submissions S."/>
        </authorList>
    </citation>
    <scope>NUCLEOTIDE SEQUENCE [LARGE SCALE GENOMIC DNA]</scope>
    <source>
        <strain evidence="2 3">RLD-1</strain>
    </source>
</reference>
<evidence type="ECO:0000313" key="1">
    <source>
        <dbReference type="EMBL" id="SDK80022.1"/>
    </source>
</evidence>
<sequence length="183" mass="20692">MNLADRLLPSYQFSERHHLRIAAPPGALLDAVATLGDEEDPLVQRFLRLREAPARLALRLGLGNALAQRPRFGLHEFSRLGRDGDEALALGLVGRFWRADFGLRPCPDAEAFRHFAEAGCARLLLYFHCEAAGAGDTWLHTETRVHCPDLHSRLLFTPYWLAIRPVSGLIRRRLLQSVRRRLA</sequence>
<protein>
    <recommendedName>
        <fullName evidence="5">DUF2867 domain-containing protein</fullName>
    </recommendedName>
</protein>
<evidence type="ECO:0008006" key="5">
    <source>
        <dbReference type="Google" id="ProtNLM"/>
    </source>
</evidence>
<dbReference type="EMBL" id="FNEC01000052">
    <property type="protein sequence ID" value="SDK80022.1"/>
    <property type="molecule type" value="Genomic_DNA"/>
</dbReference>
<reference evidence="1 4" key="1">
    <citation type="submission" date="2016-10" db="EMBL/GenBank/DDBJ databases">
        <authorList>
            <person name="de Groot N.N."/>
        </authorList>
    </citation>
    <scope>NUCLEOTIDE SEQUENCE [LARGE SCALE GENOMIC DNA]</scope>
    <source>
        <strain evidence="1 4">CCM 7361</strain>
    </source>
</reference>
<dbReference type="AlphaFoldDB" id="A0A239GUW9"/>
<evidence type="ECO:0000313" key="2">
    <source>
        <dbReference type="EMBL" id="SNS72771.1"/>
    </source>
</evidence>
<evidence type="ECO:0000313" key="4">
    <source>
        <dbReference type="Proteomes" id="UP000199693"/>
    </source>
</evidence>
<dbReference type="Proteomes" id="UP000199693">
    <property type="component" value="Unassembled WGS sequence"/>
</dbReference>
<keyword evidence="3" id="KW-1185">Reference proteome</keyword>
<organism evidence="1 4">
    <name type="scientific">Pseudomonas delhiensis</name>
    <dbReference type="NCBI Taxonomy" id="366289"/>
    <lineage>
        <taxon>Bacteria</taxon>
        <taxon>Pseudomonadati</taxon>
        <taxon>Pseudomonadota</taxon>
        <taxon>Gammaproteobacteria</taxon>
        <taxon>Pseudomonadales</taxon>
        <taxon>Pseudomonadaceae</taxon>
        <taxon>Pseudomonas</taxon>
    </lineage>
</organism>
<gene>
    <name evidence="1" type="ORF">SAMN05216189_105237</name>
    <name evidence="2" type="ORF">SAMN06295949_10655</name>
</gene>
<dbReference type="Proteomes" id="UP000198309">
    <property type="component" value="Unassembled WGS sequence"/>
</dbReference>
<evidence type="ECO:0000313" key="3">
    <source>
        <dbReference type="Proteomes" id="UP000198309"/>
    </source>
</evidence>
<dbReference type="RefSeq" id="WP_089390753.1">
    <property type="nucleotide sequence ID" value="NZ_FNEC01000052.1"/>
</dbReference>
<name>A0A239GUW9_9PSED</name>
<accession>A0A239GUW9</accession>
<dbReference type="EMBL" id="FZPC01000006">
    <property type="protein sequence ID" value="SNS72771.1"/>
    <property type="molecule type" value="Genomic_DNA"/>
</dbReference>
<proteinExistence type="predicted"/>